<evidence type="ECO:0000313" key="1">
    <source>
        <dbReference type="EMBL" id="CAG7642650.1"/>
    </source>
</evidence>
<accession>A0ABN7TN31</accession>
<reference evidence="1 2" key="1">
    <citation type="submission" date="2021-06" db="EMBL/GenBank/DDBJ databases">
        <authorList>
            <person name="Criscuolo A."/>
        </authorList>
    </citation>
    <scope>NUCLEOTIDE SEQUENCE [LARGE SCALE GENOMIC DNA]</scope>
    <source>
        <strain evidence="2">CIP 111802</strain>
    </source>
</reference>
<dbReference type="EMBL" id="CAJVCE010000007">
    <property type="protein sequence ID" value="CAG7642650.1"/>
    <property type="molecule type" value="Genomic_DNA"/>
</dbReference>
<keyword evidence="2" id="KW-1185">Reference proteome</keyword>
<gene>
    <name evidence="1" type="ORF">PAECIP111802_02885</name>
</gene>
<dbReference type="Proteomes" id="UP000730618">
    <property type="component" value="Unassembled WGS sequence"/>
</dbReference>
<organism evidence="1 2">
    <name type="scientific">Paenibacillus allorhizosphaerae</name>
    <dbReference type="NCBI Taxonomy" id="2849866"/>
    <lineage>
        <taxon>Bacteria</taxon>
        <taxon>Bacillati</taxon>
        <taxon>Bacillota</taxon>
        <taxon>Bacilli</taxon>
        <taxon>Bacillales</taxon>
        <taxon>Paenibacillaceae</taxon>
        <taxon>Paenibacillus</taxon>
    </lineage>
</organism>
<comment type="caution">
    <text evidence="1">The sequence shown here is derived from an EMBL/GenBank/DDBJ whole genome shotgun (WGS) entry which is preliminary data.</text>
</comment>
<evidence type="ECO:0000313" key="2">
    <source>
        <dbReference type="Proteomes" id="UP000730618"/>
    </source>
</evidence>
<name>A0ABN7TN31_9BACL</name>
<protein>
    <submittedName>
        <fullName evidence="1">Uncharacterized protein</fullName>
    </submittedName>
</protein>
<proteinExistence type="predicted"/>
<sequence length="64" mass="7356">MCFSCIFALDLFYKFVLCYGAYAIKCLYTFYARVEQFGIGLRYISTEPQSFALMSFGSGKDDFP</sequence>